<sequence length="98" mass="11064">MSVLLGNDIEDSDNEGSDFLLRQKKVKTPIYKGADLSFIQYLQPLSIKQPHDPHEHDSQHIHFVPWLNSLALQGKASGASLHHYHYTIITTTASTTRL</sequence>
<dbReference type="EMBL" id="VSRR010106710">
    <property type="protein sequence ID" value="MPC96616.1"/>
    <property type="molecule type" value="Genomic_DNA"/>
</dbReference>
<gene>
    <name evidence="1" type="ORF">E2C01_091885</name>
</gene>
<evidence type="ECO:0000313" key="2">
    <source>
        <dbReference type="Proteomes" id="UP000324222"/>
    </source>
</evidence>
<keyword evidence="2" id="KW-1185">Reference proteome</keyword>
<proteinExistence type="predicted"/>
<evidence type="ECO:0000313" key="1">
    <source>
        <dbReference type="EMBL" id="MPC96616.1"/>
    </source>
</evidence>
<dbReference type="Proteomes" id="UP000324222">
    <property type="component" value="Unassembled WGS sequence"/>
</dbReference>
<dbReference type="AlphaFoldDB" id="A0A5B7JQL2"/>
<organism evidence="1 2">
    <name type="scientific">Portunus trituberculatus</name>
    <name type="common">Swimming crab</name>
    <name type="synonym">Neptunus trituberculatus</name>
    <dbReference type="NCBI Taxonomy" id="210409"/>
    <lineage>
        <taxon>Eukaryota</taxon>
        <taxon>Metazoa</taxon>
        <taxon>Ecdysozoa</taxon>
        <taxon>Arthropoda</taxon>
        <taxon>Crustacea</taxon>
        <taxon>Multicrustacea</taxon>
        <taxon>Malacostraca</taxon>
        <taxon>Eumalacostraca</taxon>
        <taxon>Eucarida</taxon>
        <taxon>Decapoda</taxon>
        <taxon>Pleocyemata</taxon>
        <taxon>Brachyura</taxon>
        <taxon>Eubrachyura</taxon>
        <taxon>Portunoidea</taxon>
        <taxon>Portunidae</taxon>
        <taxon>Portuninae</taxon>
        <taxon>Portunus</taxon>
    </lineage>
</organism>
<comment type="caution">
    <text evidence="1">The sequence shown here is derived from an EMBL/GenBank/DDBJ whole genome shotgun (WGS) entry which is preliminary data.</text>
</comment>
<name>A0A5B7JQL2_PORTR</name>
<reference evidence="1 2" key="1">
    <citation type="submission" date="2019-05" db="EMBL/GenBank/DDBJ databases">
        <title>Another draft genome of Portunus trituberculatus and its Hox gene families provides insights of decapod evolution.</title>
        <authorList>
            <person name="Jeong J.-H."/>
            <person name="Song I."/>
            <person name="Kim S."/>
            <person name="Choi T."/>
            <person name="Kim D."/>
            <person name="Ryu S."/>
            <person name="Kim W."/>
        </authorList>
    </citation>
    <scope>NUCLEOTIDE SEQUENCE [LARGE SCALE GENOMIC DNA]</scope>
    <source>
        <tissue evidence="1">Muscle</tissue>
    </source>
</reference>
<protein>
    <submittedName>
        <fullName evidence="1">Uncharacterized protein</fullName>
    </submittedName>
</protein>
<accession>A0A5B7JQL2</accession>